<gene>
    <name evidence="2" type="ORF">JT25_023425</name>
</gene>
<dbReference type="InterPro" id="IPR007235">
    <property type="entry name" value="Glyco_trans_28_C"/>
</dbReference>
<feature type="domain" description="Glycosyl transferase family 28 C-terminal" evidence="1">
    <location>
        <begin position="221"/>
        <end position="351"/>
    </location>
</feature>
<keyword evidence="3" id="KW-1185">Reference proteome</keyword>
<dbReference type="STRING" id="1538553.JT25_023425"/>
<dbReference type="PANTHER" id="PTHR21015">
    <property type="entry name" value="UDP-N-ACETYLGLUCOSAMINE--N-ACETYLMURAMYL-(PENTAPEPTIDE) PYROPHOSPHORYL-UNDECAPRENOL N-ACETYLGLUCOSAMINE TRANSFERASE 1"/>
    <property type="match status" value="1"/>
</dbReference>
<dbReference type="GO" id="GO:0016758">
    <property type="term" value="F:hexosyltransferase activity"/>
    <property type="evidence" value="ECO:0007669"/>
    <property type="project" value="InterPro"/>
</dbReference>
<dbReference type="Gene3D" id="3.40.50.2000">
    <property type="entry name" value="Glycogen Phosphorylase B"/>
    <property type="match status" value="1"/>
</dbReference>
<organism evidence="2 3">
    <name type="scientific">Methylomonas denitrificans</name>
    <dbReference type="NCBI Taxonomy" id="1538553"/>
    <lineage>
        <taxon>Bacteria</taxon>
        <taxon>Pseudomonadati</taxon>
        <taxon>Pseudomonadota</taxon>
        <taxon>Gammaproteobacteria</taxon>
        <taxon>Methylococcales</taxon>
        <taxon>Methylococcaceae</taxon>
        <taxon>Methylomonas</taxon>
    </lineage>
</organism>
<dbReference type="OrthoDB" id="503443at2"/>
<accession>A0A140E7M6</accession>
<reference evidence="2 3" key="1">
    <citation type="journal article" date="2015" name="Environ. Microbiol.">
        <title>Methane oxidation coupled to nitrate reduction under hypoxia by the Gammaproteobacterium Methylomonas denitrificans, sp. nov. type strain FJG1.</title>
        <authorList>
            <person name="Kits K.D."/>
            <person name="Klotz M.G."/>
            <person name="Stein L.Y."/>
        </authorList>
    </citation>
    <scope>NUCLEOTIDE SEQUENCE [LARGE SCALE GENOMIC DNA]</scope>
    <source>
        <strain evidence="2 3">FJG1</strain>
    </source>
</reference>
<dbReference type="Proteomes" id="UP000030512">
    <property type="component" value="Chromosome"/>
</dbReference>
<dbReference type="KEGG" id="mdn:JT25_023425"/>
<proteinExistence type="predicted"/>
<dbReference type="PANTHER" id="PTHR21015:SF28">
    <property type="entry name" value="SLL1722 PROTEIN"/>
    <property type="match status" value="1"/>
</dbReference>
<dbReference type="EMBL" id="CP014476">
    <property type="protein sequence ID" value="AMK79400.1"/>
    <property type="molecule type" value="Genomic_DNA"/>
</dbReference>
<dbReference type="AlphaFoldDB" id="A0A140E7M6"/>
<evidence type="ECO:0000313" key="3">
    <source>
        <dbReference type="Proteomes" id="UP000030512"/>
    </source>
</evidence>
<dbReference type="Pfam" id="PF04101">
    <property type="entry name" value="Glyco_tran_28_C"/>
    <property type="match status" value="1"/>
</dbReference>
<dbReference type="RefSeq" id="WP_036275406.1">
    <property type="nucleotide sequence ID" value="NZ_CP014476.1"/>
</dbReference>
<sequence length="380" mass="42416">MHSKRRKILFYCQSLVGLGHLTSSLLVIRELSTFADVDLIHGGQGLQQMPELPGFRHLRLPTILIDSATDEFYAPDSDKPIEVLWAERAVAIEQFVNWPYDAVIVEFFPFGRRRLKKEILGLFATVRQRCGAIPIFCFVREILVPAPLEAEQRMVKLVREHIQTVFVRGDPDIVRFEETFSLTAEIADRLVYVGYVSPPPPASWPVRRNRIVVSQGGGEIGKTLLRAAIQTARLLPDYHFLVVTSSRASASKIAELQALVGSPNVQVVSFLNDFQENLQSAALSISLGGDNTLMDVISTRTPALAYPYAGNSEQGLRIEKLAGKGFVFPLTDKDLTPERLNIKIRETINQTYPQQAIAINGAAEISRRIRVMLEGGFCED</sequence>
<evidence type="ECO:0000313" key="2">
    <source>
        <dbReference type="EMBL" id="AMK79400.1"/>
    </source>
</evidence>
<evidence type="ECO:0000259" key="1">
    <source>
        <dbReference type="Pfam" id="PF04101"/>
    </source>
</evidence>
<name>A0A140E7M6_9GAMM</name>
<protein>
    <submittedName>
        <fullName evidence="2">Glycosyl transferase</fullName>
    </submittedName>
</protein>
<dbReference type="SUPFAM" id="SSF53756">
    <property type="entry name" value="UDP-Glycosyltransferase/glycogen phosphorylase"/>
    <property type="match status" value="1"/>
</dbReference>
<keyword evidence="2" id="KW-0808">Transferase</keyword>